<evidence type="ECO:0000313" key="4">
    <source>
        <dbReference type="EMBL" id="ABD46549.1"/>
    </source>
</evidence>
<comment type="similarity">
    <text evidence="1">Belongs to the glucosamine/galactosamine-6-phosphate isomerase family.</text>
</comment>
<dbReference type="EMBL" id="DQ388673">
    <property type="protein sequence ID" value="ABD46549.1"/>
    <property type="molecule type" value="mRNA"/>
</dbReference>
<dbReference type="VEuPathDB" id="AmoebaDB:ACA1_197860"/>
<reference evidence="4" key="1">
    <citation type="submission" date="2006-02" db="EMBL/GenBank/DDBJ databases">
        <title>The Frequency of Eubacterium-to-Eukaryote Lateral Gene Transfers Shows Significant Cross-Taxa Variation within the Amoebozoa.</title>
        <authorList>
            <person name="Watkins R.F."/>
            <person name="Gray M.W."/>
        </authorList>
    </citation>
    <scope>NUCLEOTIDE SEQUENCE</scope>
</reference>
<feature type="non-terminal residue" evidence="4">
    <location>
        <position position="256"/>
    </location>
</feature>
<feature type="domain" description="Glucosamine/galactosamine-6-phosphate isomerase" evidence="3">
    <location>
        <begin position="46"/>
        <end position="241"/>
    </location>
</feature>
<accession>Q27Q46</accession>
<name>Q27Q46_ACACA</name>
<dbReference type="GO" id="GO:0006044">
    <property type="term" value="P:N-acetylglucosamine metabolic process"/>
    <property type="evidence" value="ECO:0007669"/>
    <property type="project" value="InterPro"/>
</dbReference>
<proteinExistence type="evidence at transcript level"/>
<keyword evidence="4" id="KW-0413">Isomerase</keyword>
<dbReference type="PANTHER" id="PTHR42892:SF1">
    <property type="entry name" value="GLUCOSAMINE-6-PHOSPHATE ISOMERASE"/>
    <property type="match status" value="1"/>
</dbReference>
<dbReference type="CDD" id="cd01399">
    <property type="entry name" value="GlcN6P_deaminase"/>
    <property type="match status" value="1"/>
</dbReference>
<dbReference type="Pfam" id="PF01182">
    <property type="entry name" value="Glucosamine_iso"/>
    <property type="match status" value="1"/>
</dbReference>
<dbReference type="InterPro" id="IPR004547">
    <property type="entry name" value="Glucosamine6P_isomerase"/>
</dbReference>
<sequence length="256" mass="27382">ERIATHVYGTSRAASAVVALRTAELVKGASAEQPLVLGLGVDSGLGAVYEELVRLHREEGLSFRHVHAFVAHEYHGLAPHMRQLQSSQAFLQQYLLDHLTDLPPDNVHKVDTPANAHDEEVWAACRAQEAALKEHGGLDLLLLGVSSSGRLAFHEPDCNLPEGAHVAFVELDNRTRISAASDFFGVESVPTHAVTITLEAILRAKEVVVLAFGEGKAGVVKKTVEGGISPSNPASSLQKHSNAHFYVDEAAATGLT</sequence>
<feature type="non-terminal residue" evidence="4">
    <location>
        <position position="1"/>
    </location>
</feature>
<protein>
    <recommendedName>
        <fullName evidence="2">glucosamine-6-phosphate deaminase</fullName>
        <ecNumber evidence="2">3.5.99.6</ecNumber>
    </recommendedName>
</protein>
<dbReference type="GO" id="GO:0005975">
    <property type="term" value="P:carbohydrate metabolic process"/>
    <property type="evidence" value="ECO:0007669"/>
    <property type="project" value="InterPro"/>
</dbReference>
<dbReference type="SUPFAM" id="SSF100950">
    <property type="entry name" value="NagB/RpiA/CoA transferase-like"/>
    <property type="match status" value="1"/>
</dbReference>
<dbReference type="EC" id="3.5.99.6" evidence="2"/>
<dbReference type="InterPro" id="IPR037171">
    <property type="entry name" value="NagB/RpiA_transferase-like"/>
</dbReference>
<dbReference type="PANTHER" id="PTHR42892">
    <property type="entry name" value="GLUCOSAMINE-6-PHOSPHATE DEAMINASE-LIKE PROTEIN BT_0258-RELATED"/>
    <property type="match status" value="1"/>
</dbReference>
<evidence type="ECO:0000259" key="3">
    <source>
        <dbReference type="Pfam" id="PF01182"/>
    </source>
</evidence>
<dbReference type="GO" id="GO:0004342">
    <property type="term" value="F:glucosamine-6-phosphate deaminase activity"/>
    <property type="evidence" value="ECO:0007669"/>
    <property type="project" value="UniProtKB-EC"/>
</dbReference>
<organism evidence="4">
    <name type="scientific">Acanthamoeba castellanii</name>
    <name type="common">Amoeba</name>
    <dbReference type="NCBI Taxonomy" id="5755"/>
    <lineage>
        <taxon>Eukaryota</taxon>
        <taxon>Amoebozoa</taxon>
        <taxon>Discosea</taxon>
        <taxon>Longamoebia</taxon>
        <taxon>Centramoebida</taxon>
        <taxon>Acanthamoebidae</taxon>
        <taxon>Acanthamoeba</taxon>
    </lineage>
</organism>
<evidence type="ECO:0000256" key="2">
    <source>
        <dbReference type="ARBA" id="ARBA00012680"/>
    </source>
</evidence>
<dbReference type="GO" id="GO:0016853">
    <property type="term" value="F:isomerase activity"/>
    <property type="evidence" value="ECO:0007669"/>
    <property type="project" value="UniProtKB-KW"/>
</dbReference>
<dbReference type="InterPro" id="IPR006148">
    <property type="entry name" value="Glc/Gal-6P_isomerase"/>
</dbReference>
<evidence type="ECO:0000256" key="1">
    <source>
        <dbReference type="ARBA" id="ARBA00005526"/>
    </source>
</evidence>
<dbReference type="InterPro" id="IPR052960">
    <property type="entry name" value="GlcN6P_deaminase-like"/>
</dbReference>
<dbReference type="Gene3D" id="3.40.50.1360">
    <property type="match status" value="1"/>
</dbReference>
<dbReference type="AlphaFoldDB" id="Q27Q46"/>